<dbReference type="Proteomes" id="UP000219559">
    <property type="component" value="Unassembled WGS sequence"/>
</dbReference>
<dbReference type="InterPro" id="IPR022551">
    <property type="entry name" value="BrxC"/>
</dbReference>
<keyword evidence="2" id="KW-1185">Reference proteome</keyword>
<protein>
    <submittedName>
        <fullName evidence="1">Cytosolic protein</fullName>
    </submittedName>
</protein>
<dbReference type="Gene3D" id="3.40.30.10">
    <property type="entry name" value="Glutaredoxin"/>
    <property type="match status" value="1"/>
</dbReference>
<evidence type="ECO:0000313" key="2">
    <source>
        <dbReference type="Proteomes" id="UP000219559"/>
    </source>
</evidence>
<dbReference type="Pfam" id="PF11009">
    <property type="entry name" value="BrxC"/>
    <property type="match status" value="1"/>
</dbReference>
<accession>A0A2A4G6U1</accession>
<name>A0A2A4G6U1_9FLAO</name>
<dbReference type="NCBIfam" id="TIGR04019">
    <property type="entry name" value="B_thiol_YtxJ"/>
    <property type="match status" value="1"/>
</dbReference>
<dbReference type="RefSeq" id="WP_097442962.1">
    <property type="nucleotide sequence ID" value="NZ_NBWU01000004.1"/>
</dbReference>
<sequence length="136" mass="15099">MGFFNSLFGSTSGSQTPNKNNINWIPLVQADQLTELINRSSEKPQLIFKHSTSCGISSMVIRMFESNYPFTADQADAYYLDLLSYRSISNLVADTFGVRHQSPQLLVITNGKVVAHDSHGAITDLDLSQWIKTDAV</sequence>
<dbReference type="SUPFAM" id="SSF52833">
    <property type="entry name" value="Thioredoxin-like"/>
    <property type="match status" value="1"/>
</dbReference>
<reference evidence="1 2" key="1">
    <citation type="submission" date="2017-04" db="EMBL/GenBank/DDBJ databases">
        <title>A new member of the family Flavobacteriaceae isolated from ascidians.</title>
        <authorList>
            <person name="Chen L."/>
        </authorList>
    </citation>
    <scope>NUCLEOTIDE SEQUENCE [LARGE SCALE GENOMIC DNA]</scope>
    <source>
        <strain evidence="1 2">HQA918</strain>
    </source>
</reference>
<gene>
    <name evidence="1" type="ORF">B7P33_10430</name>
</gene>
<dbReference type="AlphaFoldDB" id="A0A2A4G6U1"/>
<dbReference type="InterPro" id="IPR036249">
    <property type="entry name" value="Thioredoxin-like_sf"/>
</dbReference>
<comment type="caution">
    <text evidence="1">The sequence shown here is derived from an EMBL/GenBank/DDBJ whole genome shotgun (WGS) entry which is preliminary data.</text>
</comment>
<dbReference type="EMBL" id="NBWU01000004">
    <property type="protein sequence ID" value="PCE64153.1"/>
    <property type="molecule type" value="Genomic_DNA"/>
</dbReference>
<dbReference type="OrthoDB" id="677051at2"/>
<organism evidence="1 2">
    <name type="scientific">Sediminicola luteus</name>
    <dbReference type="NCBI Taxonomy" id="319238"/>
    <lineage>
        <taxon>Bacteria</taxon>
        <taxon>Pseudomonadati</taxon>
        <taxon>Bacteroidota</taxon>
        <taxon>Flavobacteriia</taxon>
        <taxon>Flavobacteriales</taxon>
        <taxon>Flavobacteriaceae</taxon>
        <taxon>Sediminicola</taxon>
    </lineage>
</organism>
<proteinExistence type="predicted"/>
<evidence type="ECO:0000313" key="1">
    <source>
        <dbReference type="EMBL" id="PCE64153.1"/>
    </source>
</evidence>